<organism evidence="2 3">
    <name type="scientific">Mycobacterium kiyosense</name>
    <dbReference type="NCBI Taxonomy" id="2871094"/>
    <lineage>
        <taxon>Bacteria</taxon>
        <taxon>Bacillati</taxon>
        <taxon>Actinomycetota</taxon>
        <taxon>Actinomycetes</taxon>
        <taxon>Mycobacteriales</taxon>
        <taxon>Mycobacteriaceae</taxon>
        <taxon>Mycobacterium</taxon>
    </lineage>
</organism>
<name>A0A9P3Q0J9_9MYCO</name>
<evidence type="ECO:0000313" key="1">
    <source>
        <dbReference type="EMBL" id="GLB80822.1"/>
    </source>
</evidence>
<evidence type="ECO:0000313" key="3">
    <source>
        <dbReference type="Proteomes" id="UP001064782"/>
    </source>
</evidence>
<dbReference type="EMBL" id="BRZI01000002">
    <property type="protein sequence ID" value="GLD28626.1"/>
    <property type="molecule type" value="Genomic_DNA"/>
</dbReference>
<dbReference type="EMBL" id="BRXE01000001">
    <property type="protein sequence ID" value="GLB80822.1"/>
    <property type="molecule type" value="Genomic_DNA"/>
</dbReference>
<keyword evidence="3" id="KW-1185">Reference proteome</keyword>
<reference evidence="2" key="1">
    <citation type="submission" date="2022-08" db="EMBL/GenBank/DDBJ databases">
        <title>Mycobacterium kiyosense sp. nov., scotochromogenic slow-glowing species isolated from respiratory specimens.</title>
        <authorList>
            <person name="Fukano H."/>
            <person name="Kazumi Y."/>
            <person name="Sakagami N."/>
            <person name="Ato M."/>
            <person name="Mitarai S."/>
            <person name="Hoshino Y."/>
        </authorList>
    </citation>
    <scope>NUCLEOTIDE SEQUENCE</scope>
    <source>
        <strain evidence="2">1413</strain>
        <strain evidence="1">SRL2020-028</strain>
    </source>
</reference>
<evidence type="ECO:0000313" key="2">
    <source>
        <dbReference type="EMBL" id="GLD28626.1"/>
    </source>
</evidence>
<dbReference type="AlphaFoldDB" id="A0A9P3Q0J9"/>
<comment type="caution">
    <text evidence="2">The sequence shown here is derived from an EMBL/GenBank/DDBJ whole genome shotgun (WGS) entry which is preliminary data.</text>
</comment>
<dbReference type="Proteomes" id="UP001064782">
    <property type="component" value="Unassembled WGS sequence"/>
</dbReference>
<gene>
    <name evidence="2" type="ORF">Mkiyose1413_05090</name>
    <name evidence="1" type="ORF">SRL2020028_00780</name>
</gene>
<dbReference type="Proteomes" id="UP001165663">
    <property type="component" value="Unassembled WGS sequence"/>
</dbReference>
<sequence length="92" mass="9596">MGSANGPQVLAISVTVIDFAAPIDCSFPTVPAERITSPVFAAVPLAASRVRPRKPRSTIFLLTLKSSTYATLVVAFSEVRDSERAGAATGGF</sequence>
<proteinExistence type="predicted"/>
<protein>
    <submittedName>
        <fullName evidence="2">Uncharacterized protein</fullName>
    </submittedName>
</protein>
<accession>A0A9P3Q0J9</accession>